<protein>
    <submittedName>
        <fullName evidence="1">Uncharacterized protein</fullName>
    </submittedName>
</protein>
<keyword evidence="2" id="KW-1185">Reference proteome</keyword>
<dbReference type="Proteomes" id="UP001367508">
    <property type="component" value="Unassembled WGS sequence"/>
</dbReference>
<proteinExistence type="predicted"/>
<dbReference type="AlphaFoldDB" id="A0AAN9PVU2"/>
<gene>
    <name evidence="1" type="ORF">VNO77_36815</name>
</gene>
<dbReference type="PANTHER" id="PTHR21530">
    <property type="entry name" value="PHEROMONE SHUTDOWN PROTEIN"/>
    <property type="match status" value="1"/>
</dbReference>
<comment type="caution">
    <text evidence="1">The sequence shown here is derived from an EMBL/GenBank/DDBJ whole genome shotgun (WGS) entry which is preliminary data.</text>
</comment>
<dbReference type="GO" id="GO:0005741">
    <property type="term" value="C:mitochondrial outer membrane"/>
    <property type="evidence" value="ECO:0007669"/>
    <property type="project" value="TreeGrafter"/>
</dbReference>
<accession>A0AAN9PVU2</accession>
<dbReference type="InterPro" id="IPR046345">
    <property type="entry name" value="TraB_PrgY-like"/>
</dbReference>
<dbReference type="PANTHER" id="PTHR21530:SF7">
    <property type="entry name" value="TRAB DOMAIN-CONTAINING PROTEIN"/>
    <property type="match status" value="1"/>
</dbReference>
<evidence type="ECO:0000313" key="2">
    <source>
        <dbReference type="Proteomes" id="UP001367508"/>
    </source>
</evidence>
<name>A0AAN9PVU2_CANGL</name>
<organism evidence="1 2">
    <name type="scientific">Canavalia gladiata</name>
    <name type="common">Sword bean</name>
    <name type="synonym">Dolichos gladiatus</name>
    <dbReference type="NCBI Taxonomy" id="3824"/>
    <lineage>
        <taxon>Eukaryota</taxon>
        <taxon>Viridiplantae</taxon>
        <taxon>Streptophyta</taxon>
        <taxon>Embryophyta</taxon>
        <taxon>Tracheophyta</taxon>
        <taxon>Spermatophyta</taxon>
        <taxon>Magnoliopsida</taxon>
        <taxon>eudicotyledons</taxon>
        <taxon>Gunneridae</taxon>
        <taxon>Pentapetalae</taxon>
        <taxon>rosids</taxon>
        <taxon>fabids</taxon>
        <taxon>Fabales</taxon>
        <taxon>Fabaceae</taxon>
        <taxon>Papilionoideae</taxon>
        <taxon>50 kb inversion clade</taxon>
        <taxon>NPAAA clade</taxon>
        <taxon>indigoferoid/millettioid clade</taxon>
        <taxon>Phaseoleae</taxon>
        <taxon>Canavalia</taxon>
    </lineage>
</organism>
<reference evidence="1 2" key="1">
    <citation type="submission" date="2024-01" db="EMBL/GenBank/DDBJ databases">
        <title>The genomes of 5 underutilized Papilionoideae crops provide insights into root nodulation and disease resistanc.</title>
        <authorList>
            <person name="Jiang F."/>
        </authorList>
    </citation>
    <scope>NUCLEOTIDE SEQUENCE [LARGE SCALE GENOMIC DNA]</scope>
    <source>
        <strain evidence="1">LVBAO_FW01</strain>
        <tissue evidence="1">Leaves</tissue>
    </source>
</reference>
<dbReference type="EMBL" id="JAYMYQ010000009">
    <property type="protein sequence ID" value="KAK7312726.1"/>
    <property type="molecule type" value="Genomic_DNA"/>
</dbReference>
<sequence>MTRLVTPTLIVRVTPFIHRSKPLLTTLSPSQTLSFAQFSSETSSCAPNASVAFHHRPAKLSCESTAKGGMCNVFLVGTHHGSKVFDLVVLEQGCKFGCIISCPYLQPPESKGRVSFSPFSAFLSIGIESYRRVQAIVSFLKPQVVFLELCDGRREMLTYGHEISEVDRKGETSYEFRVAYEEAIKYGGKVVLGDRPSEITSRRTWSKLPFWEKAKGIFFLSLYPVILPAVLLRKELNDDENDYEDSSDDDGNVDATMRTAAMMMVTLMLSKRLCFMNEIKGSLVGIVDMVLVLTYSAYHNHPDDLNPNTMEGWTFYPSFLYMSAKLIKVASVSSSVVAVVGKGHLRGVKRLWKQPVVVEDLLSLPSPKPAISAKRIFTSVRVAAAGVVIISGMYLSCKGCL</sequence>
<evidence type="ECO:0000313" key="1">
    <source>
        <dbReference type="EMBL" id="KAK7312726.1"/>
    </source>
</evidence>